<proteinExistence type="predicted"/>
<reference evidence="3" key="2">
    <citation type="submission" date="2011-02" db="EMBL/GenBank/DDBJ databases">
        <title>The complete genome of Pedobacter saltans DSM 12145.</title>
        <authorList>
            <consortium name="US DOE Joint Genome Institute (JGI-PGF)"/>
            <person name="Lucas S."/>
            <person name="Copeland A."/>
            <person name="Lapidus A."/>
            <person name="Bruce D."/>
            <person name="Goodwin L."/>
            <person name="Pitluck S."/>
            <person name="Kyrpides N."/>
            <person name="Mavromatis K."/>
            <person name="Pagani I."/>
            <person name="Ivanova N."/>
            <person name="Ovchinnikova G."/>
            <person name="Lu M."/>
            <person name="Detter J.C."/>
            <person name="Han C."/>
            <person name="Land M."/>
            <person name="Hauser L."/>
            <person name="Markowitz V."/>
            <person name="Cheng J.-F."/>
            <person name="Hugenholtz P."/>
            <person name="Woyke T."/>
            <person name="Wu D."/>
            <person name="Tindall B."/>
            <person name="Pomrenke H.G."/>
            <person name="Brambilla E."/>
            <person name="Klenk H.-P."/>
            <person name="Eisen J.A."/>
        </authorList>
    </citation>
    <scope>NUCLEOTIDE SEQUENCE [LARGE SCALE GENOMIC DNA]</scope>
    <source>
        <strain evidence="3">ATCC 51119 / DSM 12145 / JCM 21818 / LMG 10337 / NBRC 100064 / NCIMB 13643</strain>
    </source>
</reference>
<dbReference type="Pfam" id="PF05751">
    <property type="entry name" value="FixH"/>
    <property type="match status" value="1"/>
</dbReference>
<feature type="transmembrane region" description="Helical" evidence="1">
    <location>
        <begin position="6"/>
        <end position="26"/>
    </location>
</feature>
<dbReference type="AlphaFoldDB" id="F0S537"/>
<protein>
    <submittedName>
        <fullName evidence="2">FixH family protein</fullName>
    </submittedName>
</protein>
<evidence type="ECO:0000313" key="2">
    <source>
        <dbReference type="EMBL" id="ADY50954.1"/>
    </source>
</evidence>
<gene>
    <name evidence="2" type="ordered locus">Pedsa_0372</name>
</gene>
<keyword evidence="1" id="KW-0812">Transmembrane</keyword>
<dbReference type="HOGENOM" id="CLU_142165_2_0_10"/>
<dbReference type="RefSeq" id="WP_013631457.1">
    <property type="nucleotide sequence ID" value="NC_015177.1"/>
</dbReference>
<organism evidence="2 3">
    <name type="scientific">Pseudopedobacter saltans (strain ATCC 51119 / DSM 12145 / JCM 21818 / CCUG 39354 / LMG 10337 / NBRC 100064 / NCIMB 13643)</name>
    <name type="common">Pedobacter saltans</name>
    <dbReference type="NCBI Taxonomy" id="762903"/>
    <lineage>
        <taxon>Bacteria</taxon>
        <taxon>Pseudomonadati</taxon>
        <taxon>Bacteroidota</taxon>
        <taxon>Sphingobacteriia</taxon>
        <taxon>Sphingobacteriales</taxon>
        <taxon>Sphingobacteriaceae</taxon>
        <taxon>Pseudopedobacter</taxon>
    </lineage>
</organism>
<evidence type="ECO:0000313" key="3">
    <source>
        <dbReference type="Proteomes" id="UP000000310"/>
    </source>
</evidence>
<keyword evidence="1" id="KW-0472">Membrane</keyword>
<keyword evidence="3" id="KW-1185">Reference proteome</keyword>
<dbReference type="KEGG" id="psn:Pedsa_0372"/>
<name>F0S537_PSESL</name>
<accession>F0S537</accession>
<dbReference type="eggNOG" id="COG3198">
    <property type="taxonomic scope" value="Bacteria"/>
</dbReference>
<sequence>MNWGKGIVIGLAAFMSFVLCLVILMFRAPDDSYDEDYYEKGLSYDKEYGQKQNVLDDNAKPKVIIEDKKITVSFNGLDSGKLTFYRPANNKLDRIYKLSEVQTEIATNNLEKGEWKLISEWHYKGKPYLYEQSVFIQ</sequence>
<evidence type="ECO:0000256" key="1">
    <source>
        <dbReference type="SAM" id="Phobius"/>
    </source>
</evidence>
<reference evidence="2 3" key="1">
    <citation type="journal article" date="2011" name="Stand. Genomic Sci.">
        <title>Complete genome sequence of the gliding, heparinolytic Pedobacter saltans type strain (113).</title>
        <authorList>
            <person name="Liolios K."/>
            <person name="Sikorski J."/>
            <person name="Lu M."/>
            <person name="Nolan M."/>
            <person name="Lapidus A."/>
            <person name="Lucas S."/>
            <person name="Hammon N."/>
            <person name="Deshpande S."/>
            <person name="Cheng J.F."/>
            <person name="Tapia R."/>
            <person name="Han C."/>
            <person name="Goodwin L."/>
            <person name="Pitluck S."/>
            <person name="Huntemann M."/>
            <person name="Ivanova N."/>
            <person name="Pagani I."/>
            <person name="Mavromatis K."/>
            <person name="Ovchinikova G."/>
            <person name="Pati A."/>
            <person name="Chen A."/>
            <person name="Palaniappan K."/>
            <person name="Land M."/>
            <person name="Hauser L."/>
            <person name="Brambilla E.M."/>
            <person name="Kotsyurbenko O."/>
            <person name="Rohde M."/>
            <person name="Tindall B.J."/>
            <person name="Abt B."/>
            <person name="Goker M."/>
            <person name="Detter J.C."/>
            <person name="Woyke T."/>
            <person name="Bristow J."/>
            <person name="Eisen J.A."/>
            <person name="Markowitz V."/>
            <person name="Hugenholtz P."/>
            <person name="Klenk H.P."/>
            <person name="Kyrpides N.C."/>
        </authorList>
    </citation>
    <scope>NUCLEOTIDE SEQUENCE [LARGE SCALE GENOMIC DNA]</scope>
    <source>
        <strain evidence="3">ATCC 51119 / DSM 12145 / JCM 21818 / LMG 10337 / NBRC 100064 / NCIMB 13643</strain>
    </source>
</reference>
<keyword evidence="1" id="KW-1133">Transmembrane helix</keyword>
<dbReference type="STRING" id="762903.Pedsa_0372"/>
<dbReference type="OrthoDB" id="1493774at2"/>
<dbReference type="Proteomes" id="UP000000310">
    <property type="component" value="Chromosome"/>
</dbReference>
<dbReference type="EMBL" id="CP002545">
    <property type="protein sequence ID" value="ADY50954.1"/>
    <property type="molecule type" value="Genomic_DNA"/>
</dbReference>
<dbReference type="InterPro" id="IPR008620">
    <property type="entry name" value="FixH"/>
</dbReference>